<keyword evidence="7" id="KW-1015">Disulfide bond</keyword>
<evidence type="ECO:0000256" key="6">
    <source>
        <dbReference type="ARBA" id="ARBA00023145"/>
    </source>
</evidence>
<dbReference type="PROSITE" id="PS00134">
    <property type="entry name" value="TRYPSIN_HIS"/>
    <property type="match status" value="1"/>
</dbReference>
<evidence type="ECO:0000256" key="3">
    <source>
        <dbReference type="ARBA" id="ARBA00022729"/>
    </source>
</evidence>
<evidence type="ECO:0000256" key="7">
    <source>
        <dbReference type="ARBA" id="ARBA00023157"/>
    </source>
</evidence>
<keyword evidence="13" id="KW-1185">Reference proteome</keyword>
<comment type="catalytic activity">
    <reaction evidence="8">
        <text>Preferential cleavage: Arg-|-Xaa, Lys-|-Xaa.</text>
        <dbReference type="EC" id="3.4.21.4"/>
    </reaction>
</comment>
<dbReference type="InterPro" id="IPR043504">
    <property type="entry name" value="Peptidase_S1_PA_chymotrypsin"/>
</dbReference>
<dbReference type="SUPFAM" id="SSF50494">
    <property type="entry name" value="Trypsin-like serine proteases"/>
    <property type="match status" value="1"/>
</dbReference>
<dbReference type="PROSITE" id="PS00135">
    <property type="entry name" value="TRYPSIN_SER"/>
    <property type="match status" value="1"/>
</dbReference>
<dbReference type="STRING" id="32473.ENSXCOP00000012225"/>
<keyword evidence="2 10" id="KW-0645">Protease</keyword>
<feature type="domain" description="Peptidase S1" evidence="11">
    <location>
        <begin position="31"/>
        <end position="242"/>
    </location>
</feature>
<dbReference type="PANTHER" id="PTHR24271:SF81">
    <property type="entry name" value="GRANZYME B"/>
    <property type="match status" value="1"/>
</dbReference>
<comment type="subcellular location">
    <subcellularLocation>
        <location evidence="1">Secreted</location>
        <location evidence="1">Extracellular space</location>
    </subcellularLocation>
</comment>
<reference evidence="12" key="1">
    <citation type="submission" date="2025-08" db="UniProtKB">
        <authorList>
            <consortium name="Ensembl"/>
        </authorList>
    </citation>
    <scope>IDENTIFICATION</scope>
</reference>
<dbReference type="GO" id="GO:0004252">
    <property type="term" value="F:serine-type endopeptidase activity"/>
    <property type="evidence" value="ECO:0007669"/>
    <property type="project" value="UniProtKB-EC"/>
</dbReference>
<dbReference type="Ensembl" id="ENSXCOT00000012371.1">
    <property type="protein sequence ID" value="ENSXCOP00000012225.1"/>
    <property type="gene ID" value="ENSXCOG00000009245.1"/>
</dbReference>
<evidence type="ECO:0000256" key="9">
    <source>
        <dbReference type="ARBA" id="ARBA00038868"/>
    </source>
</evidence>
<dbReference type="EC" id="3.4.21.4" evidence="9"/>
<evidence type="ECO:0000256" key="8">
    <source>
        <dbReference type="ARBA" id="ARBA00036320"/>
    </source>
</evidence>
<dbReference type="InterPro" id="IPR033116">
    <property type="entry name" value="TRYPSIN_SER"/>
</dbReference>
<dbReference type="FunFam" id="2.40.10.10:FF:000005">
    <property type="entry name" value="Serine protease 37"/>
    <property type="match status" value="1"/>
</dbReference>
<evidence type="ECO:0000256" key="1">
    <source>
        <dbReference type="ARBA" id="ARBA00004239"/>
    </source>
</evidence>
<evidence type="ECO:0000313" key="12">
    <source>
        <dbReference type="Ensembl" id="ENSXCOP00000012225.1"/>
    </source>
</evidence>
<evidence type="ECO:0000256" key="2">
    <source>
        <dbReference type="ARBA" id="ARBA00022670"/>
    </source>
</evidence>
<keyword evidence="6" id="KW-0865">Zymogen</keyword>
<dbReference type="PROSITE" id="PS50240">
    <property type="entry name" value="TRYPSIN_DOM"/>
    <property type="match status" value="1"/>
</dbReference>
<accession>A0A3B5LNC5</accession>
<dbReference type="InterPro" id="IPR018114">
    <property type="entry name" value="TRYPSIN_HIS"/>
</dbReference>
<dbReference type="InterPro" id="IPR009003">
    <property type="entry name" value="Peptidase_S1_PA"/>
</dbReference>
<dbReference type="GO" id="GO:0006508">
    <property type="term" value="P:proteolysis"/>
    <property type="evidence" value="ECO:0007669"/>
    <property type="project" value="UniProtKB-KW"/>
</dbReference>
<dbReference type="Gene3D" id="2.40.10.10">
    <property type="entry name" value="Trypsin-like serine proteases"/>
    <property type="match status" value="2"/>
</dbReference>
<keyword evidence="3" id="KW-0732">Signal</keyword>
<dbReference type="PANTHER" id="PTHR24271">
    <property type="entry name" value="KALLIKREIN-RELATED"/>
    <property type="match status" value="1"/>
</dbReference>
<dbReference type="CDD" id="cd00190">
    <property type="entry name" value="Tryp_SPc"/>
    <property type="match status" value="1"/>
</dbReference>
<dbReference type="AlphaFoldDB" id="A0A3B5LNC5"/>
<organism evidence="12 13">
    <name type="scientific">Xiphophorus couchianus</name>
    <name type="common">Monterrey platyfish</name>
    <dbReference type="NCBI Taxonomy" id="32473"/>
    <lineage>
        <taxon>Eukaryota</taxon>
        <taxon>Metazoa</taxon>
        <taxon>Chordata</taxon>
        <taxon>Craniata</taxon>
        <taxon>Vertebrata</taxon>
        <taxon>Euteleostomi</taxon>
        <taxon>Actinopterygii</taxon>
        <taxon>Neopterygii</taxon>
        <taxon>Teleostei</taxon>
        <taxon>Neoteleostei</taxon>
        <taxon>Acanthomorphata</taxon>
        <taxon>Ovalentaria</taxon>
        <taxon>Atherinomorphae</taxon>
        <taxon>Cyprinodontiformes</taxon>
        <taxon>Poeciliidae</taxon>
        <taxon>Poeciliinae</taxon>
        <taxon>Xiphophorus</taxon>
    </lineage>
</organism>
<evidence type="ECO:0000259" key="11">
    <source>
        <dbReference type="PROSITE" id="PS50240"/>
    </source>
</evidence>
<keyword evidence="4 10" id="KW-0378">Hydrolase</keyword>
<dbReference type="Proteomes" id="UP000261380">
    <property type="component" value="Unplaced"/>
</dbReference>
<keyword evidence="5 10" id="KW-0720">Serine protease</keyword>
<proteinExistence type="predicted"/>
<protein>
    <recommendedName>
        <fullName evidence="9">trypsin</fullName>
        <ecNumber evidence="9">3.4.21.4</ecNumber>
    </recommendedName>
</protein>
<evidence type="ECO:0000256" key="10">
    <source>
        <dbReference type="RuleBase" id="RU363034"/>
    </source>
</evidence>
<evidence type="ECO:0000313" key="13">
    <source>
        <dbReference type="Proteomes" id="UP000261380"/>
    </source>
</evidence>
<dbReference type="Pfam" id="PF00089">
    <property type="entry name" value="Trypsin"/>
    <property type="match status" value="1"/>
</dbReference>
<dbReference type="GeneTree" id="ENSGT01030000234551"/>
<dbReference type="InterPro" id="IPR001314">
    <property type="entry name" value="Peptidase_S1A"/>
</dbReference>
<reference evidence="12" key="2">
    <citation type="submission" date="2025-09" db="UniProtKB">
        <authorList>
            <consortium name="Ensembl"/>
        </authorList>
    </citation>
    <scope>IDENTIFICATION</scope>
</reference>
<dbReference type="GO" id="GO:0005576">
    <property type="term" value="C:extracellular region"/>
    <property type="evidence" value="ECO:0007669"/>
    <property type="project" value="UniProtKB-SubCell"/>
</dbReference>
<dbReference type="SMART" id="SM00020">
    <property type="entry name" value="Tryp_SPc"/>
    <property type="match status" value="1"/>
</dbReference>
<sequence length="244" mass="26952">MSSRSDSGSTSTKNFLNIVFFFASLTHAGKIIGGHEAAPHSRPYMALLTCRADNGSETYCGGVLVSEYFVITAAHCKAKSYEVCLGLHSYGKNSSCLSVEQDFPHRNYDNKYYTNDIMLLKLSTKAIFDKNVQPIVLADMCDNKLPKKCVVSGWGATSDDNKNMSNELREVNVTLTHGDFCTEKNEYCSKGEDGPAEGDSGGPLVCEDGKAFGVISAKSLTFKLTKYAKIPYYREWIDEIMKHN</sequence>
<name>A0A3B5LNC5_9TELE</name>
<evidence type="ECO:0000256" key="4">
    <source>
        <dbReference type="ARBA" id="ARBA00022801"/>
    </source>
</evidence>
<dbReference type="PRINTS" id="PR00722">
    <property type="entry name" value="CHYMOTRYPSIN"/>
</dbReference>
<dbReference type="InterPro" id="IPR001254">
    <property type="entry name" value="Trypsin_dom"/>
</dbReference>
<evidence type="ECO:0000256" key="5">
    <source>
        <dbReference type="ARBA" id="ARBA00022825"/>
    </source>
</evidence>